<dbReference type="STRING" id="8167.A0A484C0Q1"/>
<gene>
    <name evidence="7" type="ORF">EPR50_G00224720</name>
</gene>
<dbReference type="PANTHER" id="PTHR13674:SF2">
    <property type="entry name" value="PROTEIN FAM162A"/>
    <property type="match status" value="1"/>
</dbReference>
<keyword evidence="8" id="KW-1185">Reference proteome</keyword>
<keyword evidence="3 6" id="KW-0812">Transmembrane</keyword>
<dbReference type="GO" id="GO:0071456">
    <property type="term" value="P:cellular response to hypoxia"/>
    <property type="evidence" value="ECO:0007669"/>
    <property type="project" value="TreeGrafter"/>
</dbReference>
<dbReference type="Pfam" id="PF06388">
    <property type="entry name" value="DUF1075"/>
    <property type="match status" value="1"/>
</dbReference>
<evidence type="ECO:0000256" key="3">
    <source>
        <dbReference type="ARBA" id="ARBA00022692"/>
    </source>
</evidence>
<accession>A0A484C0Q1</accession>
<evidence type="ECO:0000313" key="7">
    <source>
        <dbReference type="EMBL" id="TDG97318.1"/>
    </source>
</evidence>
<evidence type="ECO:0000256" key="2">
    <source>
        <dbReference type="ARBA" id="ARBA00007363"/>
    </source>
</evidence>
<organism evidence="7 8">
    <name type="scientific">Perca flavescens</name>
    <name type="common">American yellow perch</name>
    <name type="synonym">Morone flavescens</name>
    <dbReference type="NCBI Taxonomy" id="8167"/>
    <lineage>
        <taxon>Eukaryota</taxon>
        <taxon>Metazoa</taxon>
        <taxon>Chordata</taxon>
        <taxon>Craniata</taxon>
        <taxon>Vertebrata</taxon>
        <taxon>Euteleostomi</taxon>
        <taxon>Actinopterygii</taxon>
        <taxon>Neopterygii</taxon>
        <taxon>Teleostei</taxon>
        <taxon>Neoteleostei</taxon>
        <taxon>Acanthomorphata</taxon>
        <taxon>Eupercaria</taxon>
        <taxon>Perciformes</taxon>
        <taxon>Percoidei</taxon>
        <taxon>Percidae</taxon>
        <taxon>Percinae</taxon>
        <taxon>Perca</taxon>
    </lineage>
</organism>
<comment type="subcellular location">
    <subcellularLocation>
        <location evidence="1">Membrane</location>
        <topology evidence="1">Single-pass membrane protein</topology>
    </subcellularLocation>
</comment>
<feature type="transmembrane region" description="Helical" evidence="6">
    <location>
        <begin position="139"/>
        <end position="156"/>
    </location>
</feature>
<name>A0A484C0Q1_PERFV</name>
<dbReference type="InterPro" id="IPR009432">
    <property type="entry name" value="DUF1075"/>
</dbReference>
<evidence type="ECO:0000256" key="5">
    <source>
        <dbReference type="ARBA" id="ARBA00023136"/>
    </source>
</evidence>
<proteinExistence type="inferred from homology"/>
<dbReference type="GO" id="GO:0051402">
    <property type="term" value="P:neuron apoptotic process"/>
    <property type="evidence" value="ECO:0007669"/>
    <property type="project" value="TreeGrafter"/>
</dbReference>
<keyword evidence="4 6" id="KW-1133">Transmembrane helix</keyword>
<evidence type="ECO:0000256" key="4">
    <source>
        <dbReference type="ARBA" id="ARBA00022989"/>
    </source>
</evidence>
<comment type="similarity">
    <text evidence="2">Belongs to the UPF0389 family.</text>
</comment>
<dbReference type="GO" id="GO:0016020">
    <property type="term" value="C:membrane"/>
    <property type="evidence" value="ECO:0007669"/>
    <property type="project" value="UniProtKB-SubCell"/>
</dbReference>
<dbReference type="PANTHER" id="PTHR13674">
    <property type="entry name" value="GROWTH AND TRANSFORMATION-DEPENDENT PROTEIN"/>
    <property type="match status" value="1"/>
</dbReference>
<reference evidence="7 8" key="1">
    <citation type="submission" date="2019-01" db="EMBL/GenBank/DDBJ databases">
        <title>A chromosome-scale genome assembly of the yellow perch, Perca flavescens.</title>
        <authorList>
            <person name="Feron R."/>
            <person name="Morvezen R."/>
            <person name="Bestin A."/>
            <person name="Haffray P."/>
            <person name="Klopp C."/>
            <person name="Zahm M."/>
            <person name="Cabau C."/>
            <person name="Roques C."/>
            <person name="Donnadieu C."/>
            <person name="Bouchez O."/>
            <person name="Christie M."/>
            <person name="Larson W."/>
            <person name="Guiguen Y."/>
        </authorList>
    </citation>
    <scope>NUCLEOTIDE SEQUENCE [LARGE SCALE GENOMIC DNA]</scope>
    <source>
        <strain evidence="7">YP-PL-M2</strain>
        <tissue evidence="7">Blood</tissue>
    </source>
</reference>
<protein>
    <recommendedName>
        <fullName evidence="9">Family with sequence similarity 162 member A</fullName>
    </recommendedName>
</protein>
<evidence type="ECO:0000256" key="1">
    <source>
        <dbReference type="ARBA" id="ARBA00004167"/>
    </source>
</evidence>
<dbReference type="Proteomes" id="UP000295070">
    <property type="component" value="Chromosome 22"/>
</dbReference>
<dbReference type="GO" id="GO:0090200">
    <property type="term" value="P:positive regulation of release of cytochrome c from mitochondria"/>
    <property type="evidence" value="ECO:0007669"/>
    <property type="project" value="TreeGrafter"/>
</dbReference>
<evidence type="ECO:0000313" key="8">
    <source>
        <dbReference type="Proteomes" id="UP000295070"/>
    </source>
</evidence>
<evidence type="ECO:0008006" key="9">
    <source>
        <dbReference type="Google" id="ProtNLM"/>
    </source>
</evidence>
<evidence type="ECO:0000256" key="6">
    <source>
        <dbReference type="SAM" id="Phobius"/>
    </source>
</evidence>
<dbReference type="AlphaFoldDB" id="A0A484C0Q1"/>
<sequence>MIKAQLVDFQHLTGDCGVTQFNGLIDTLYLIYFNIKSMNFVRSRISISKFIGQRCRQITETWSHRGMCNKPQEAKAEPPAAPAQAPRAAFRLPGYRPSNLDKKMLVWSGRFKTADQIPELVSFEMIDAARNKVRVKACYVMMATTIVACLLMVFLGKRAVGRHESLTGQNMEKKARWREELQREKEAAIALSEKAQ</sequence>
<comment type="caution">
    <text evidence="7">The sequence shown here is derived from an EMBL/GenBank/DDBJ whole genome shotgun (WGS) entry which is preliminary data.</text>
</comment>
<keyword evidence="5 6" id="KW-0472">Membrane</keyword>
<dbReference type="GO" id="GO:0005739">
    <property type="term" value="C:mitochondrion"/>
    <property type="evidence" value="ECO:0007669"/>
    <property type="project" value="TreeGrafter"/>
</dbReference>
<dbReference type="EMBL" id="SCKG01000022">
    <property type="protein sequence ID" value="TDG97318.1"/>
    <property type="molecule type" value="Genomic_DNA"/>
</dbReference>